<dbReference type="GO" id="GO:1990281">
    <property type="term" value="C:efflux pump complex"/>
    <property type="evidence" value="ECO:0007669"/>
    <property type="project" value="TreeGrafter"/>
</dbReference>
<feature type="region of interest" description="Disordered" evidence="3">
    <location>
        <begin position="396"/>
        <end position="426"/>
    </location>
</feature>
<keyword evidence="7" id="KW-1185">Reference proteome</keyword>
<reference evidence="6 7" key="1">
    <citation type="submission" date="2016-10" db="EMBL/GenBank/DDBJ databases">
        <authorList>
            <person name="de Groot N.N."/>
        </authorList>
    </citation>
    <scope>NUCLEOTIDE SEQUENCE [LARGE SCALE GENOMIC DNA]</scope>
    <source>
        <strain evidence="6 7">DSM 19706</strain>
    </source>
</reference>
<dbReference type="PANTHER" id="PTHR30469:SF12">
    <property type="entry name" value="MULTIDRUG RESISTANCE PROTEIN MDTA"/>
    <property type="match status" value="1"/>
</dbReference>
<name>A0A1H9Y6C3_THASX</name>
<keyword evidence="2" id="KW-0175">Coiled coil</keyword>
<keyword evidence="4" id="KW-1133">Transmembrane helix</keyword>
<dbReference type="SUPFAM" id="SSF111369">
    <property type="entry name" value="HlyD-like secretion proteins"/>
    <property type="match status" value="1"/>
</dbReference>
<dbReference type="RefSeq" id="WP_093326744.1">
    <property type="nucleotide sequence ID" value="NZ_AP027363.1"/>
</dbReference>
<dbReference type="STRING" id="349064.SAMN05660429_00097"/>
<sequence>MPTIDSRKTKKRTMIPLRYVLTPILIILLAFFALFVLMGMKPKPMQKPTVIKAPLVEVMAMDRQDVTFTIKSQGSVSPRTETNLVAEVAGVVTMVSDKFKVGGYFKKGELLLAIDDINYKVAHIQAKARLNSAKAALTEEEARAQQARDEWRLSGKPEEEAPVLALRIPQLQRAKADVQAAEADLQAAEVKLARTKILAPYDAMIKMKNVDIGQYVSTGTKLAETFAVDYAEIRLPIKQRDAQYINLPRIHQSDKYVSNVDLFYDLSGTTYQWRSKLSRYEGVVDNNSRVHYVVALIDDPYAIEDVTQHDEIRIGTFVNATIYGKTLDGVITIPRSAVYGANKVFLLDDSYKLSEFTVDVVRADDVNLYTTQDFPSGYRLVTTKLETPVPGMTLRVKGETDSTPVDQENSEQDTEEGIAAVSAEEG</sequence>
<evidence type="ECO:0000256" key="4">
    <source>
        <dbReference type="SAM" id="Phobius"/>
    </source>
</evidence>
<dbReference type="Gene3D" id="1.10.287.470">
    <property type="entry name" value="Helix hairpin bin"/>
    <property type="match status" value="1"/>
</dbReference>
<protein>
    <submittedName>
        <fullName evidence="6">RND family efflux transporter, MFP subunit</fullName>
    </submittedName>
</protein>
<evidence type="ECO:0000256" key="2">
    <source>
        <dbReference type="SAM" id="Coils"/>
    </source>
</evidence>
<evidence type="ECO:0000259" key="5">
    <source>
        <dbReference type="Pfam" id="PF25917"/>
    </source>
</evidence>
<feature type="coiled-coil region" evidence="2">
    <location>
        <begin position="123"/>
        <end position="198"/>
    </location>
</feature>
<dbReference type="NCBIfam" id="TIGR01730">
    <property type="entry name" value="RND_mfp"/>
    <property type="match status" value="1"/>
</dbReference>
<dbReference type="Gene3D" id="2.40.30.170">
    <property type="match status" value="1"/>
</dbReference>
<evidence type="ECO:0000313" key="7">
    <source>
        <dbReference type="Proteomes" id="UP000199308"/>
    </source>
</evidence>
<feature type="transmembrane region" description="Helical" evidence="4">
    <location>
        <begin position="20"/>
        <end position="40"/>
    </location>
</feature>
<dbReference type="GO" id="GO:0015562">
    <property type="term" value="F:efflux transmembrane transporter activity"/>
    <property type="evidence" value="ECO:0007669"/>
    <property type="project" value="TreeGrafter"/>
</dbReference>
<evidence type="ECO:0000256" key="1">
    <source>
        <dbReference type="ARBA" id="ARBA00009477"/>
    </source>
</evidence>
<dbReference type="InterPro" id="IPR006143">
    <property type="entry name" value="RND_pump_MFP"/>
</dbReference>
<evidence type="ECO:0000256" key="3">
    <source>
        <dbReference type="SAM" id="MobiDB-lite"/>
    </source>
</evidence>
<keyword evidence="4" id="KW-0812">Transmembrane</keyword>
<dbReference type="EMBL" id="FOHK01000001">
    <property type="protein sequence ID" value="SES64455.1"/>
    <property type="molecule type" value="Genomic_DNA"/>
</dbReference>
<accession>A0A1H9Y6C3</accession>
<dbReference type="Gene3D" id="2.40.50.100">
    <property type="match status" value="1"/>
</dbReference>
<proteinExistence type="inferred from homology"/>
<evidence type="ECO:0000313" key="6">
    <source>
        <dbReference type="EMBL" id="SES64455.1"/>
    </source>
</evidence>
<feature type="domain" description="Multidrug resistance protein MdtA-like barrel-sandwich hybrid" evidence="5">
    <location>
        <begin position="94"/>
        <end position="222"/>
    </location>
</feature>
<gene>
    <name evidence="6" type="ORF">SAMN05660429_00097</name>
</gene>
<keyword evidence="4" id="KW-0472">Membrane</keyword>
<dbReference type="OrthoDB" id="5730196at2"/>
<dbReference type="PANTHER" id="PTHR30469">
    <property type="entry name" value="MULTIDRUG RESISTANCE PROTEIN MDTA"/>
    <property type="match status" value="1"/>
</dbReference>
<organism evidence="6 7">
    <name type="scientific">Thalassotalea agarivorans</name>
    <name type="common">Thalassomonas agarivorans</name>
    <dbReference type="NCBI Taxonomy" id="349064"/>
    <lineage>
        <taxon>Bacteria</taxon>
        <taxon>Pseudomonadati</taxon>
        <taxon>Pseudomonadota</taxon>
        <taxon>Gammaproteobacteria</taxon>
        <taxon>Alteromonadales</taxon>
        <taxon>Colwelliaceae</taxon>
        <taxon>Thalassotalea</taxon>
    </lineage>
</organism>
<comment type="similarity">
    <text evidence="1">Belongs to the membrane fusion protein (MFP) (TC 8.A.1) family.</text>
</comment>
<dbReference type="InterPro" id="IPR058625">
    <property type="entry name" value="MdtA-like_BSH"/>
</dbReference>
<dbReference type="Pfam" id="PF25917">
    <property type="entry name" value="BSH_RND"/>
    <property type="match status" value="1"/>
</dbReference>
<dbReference type="AlphaFoldDB" id="A0A1H9Y6C3"/>
<dbReference type="Proteomes" id="UP000199308">
    <property type="component" value="Unassembled WGS sequence"/>
</dbReference>